<evidence type="ECO:0000313" key="7">
    <source>
        <dbReference type="EMBL" id="CDO56997.1"/>
    </source>
</evidence>
<keyword evidence="3" id="KW-0862">Zinc</keyword>
<evidence type="ECO:0000259" key="6">
    <source>
        <dbReference type="PROSITE" id="PS50157"/>
    </source>
</evidence>
<dbReference type="EMBL" id="CCBN010000018">
    <property type="protein sequence ID" value="CDO56997.1"/>
    <property type="molecule type" value="Genomic_DNA"/>
</dbReference>
<keyword evidence="1" id="KW-0479">Metal-binding</keyword>
<evidence type="ECO:0000313" key="8">
    <source>
        <dbReference type="Proteomes" id="UP000242525"/>
    </source>
</evidence>
<keyword evidence="2 4" id="KW-0863">Zinc-finger</keyword>
<dbReference type="InterPro" id="IPR036236">
    <property type="entry name" value="Znf_C2H2_sf"/>
</dbReference>
<dbReference type="PANTHER" id="PTHR23235">
    <property type="entry name" value="KRUEPPEL-LIKE TRANSCRIPTION FACTOR"/>
    <property type="match status" value="1"/>
</dbReference>
<dbReference type="FunFam" id="3.30.160.60:FF:002343">
    <property type="entry name" value="Zinc finger protein 33A"/>
    <property type="match status" value="1"/>
</dbReference>
<organism evidence="7 8">
    <name type="scientific">Geotrichum candidum</name>
    <name type="common">Oospora lactis</name>
    <name type="synonym">Dipodascus geotrichum</name>
    <dbReference type="NCBI Taxonomy" id="1173061"/>
    <lineage>
        <taxon>Eukaryota</taxon>
        <taxon>Fungi</taxon>
        <taxon>Dikarya</taxon>
        <taxon>Ascomycota</taxon>
        <taxon>Saccharomycotina</taxon>
        <taxon>Dipodascomycetes</taxon>
        <taxon>Dipodascales</taxon>
        <taxon>Dipodascaceae</taxon>
        <taxon>Geotrichum</taxon>
    </lineage>
</organism>
<dbReference type="PANTHER" id="PTHR23235:SF120">
    <property type="entry name" value="KRUPPEL-LIKE FACTOR 15"/>
    <property type="match status" value="1"/>
</dbReference>
<feature type="domain" description="C2H2-type" evidence="6">
    <location>
        <begin position="150"/>
        <end position="176"/>
    </location>
</feature>
<keyword evidence="8" id="KW-1185">Reference proteome</keyword>
<reference evidence="7" key="1">
    <citation type="submission" date="2014-03" db="EMBL/GenBank/DDBJ databases">
        <authorList>
            <person name="Casaregola S."/>
        </authorList>
    </citation>
    <scope>NUCLEOTIDE SEQUENCE [LARGE SCALE GENOMIC DNA]</scope>
    <source>
        <strain evidence="7">CLIB 918</strain>
    </source>
</reference>
<accession>A0A0J9XI68</accession>
<dbReference type="Pfam" id="PF00096">
    <property type="entry name" value="zf-C2H2"/>
    <property type="match status" value="1"/>
</dbReference>
<comment type="caution">
    <text evidence="7">The sequence shown here is derived from an EMBL/GenBank/DDBJ whole genome shotgun (WGS) entry which is preliminary data.</text>
</comment>
<dbReference type="OrthoDB" id="6365676at2759"/>
<dbReference type="STRING" id="1173061.A0A0J9XI68"/>
<feature type="compositionally biased region" description="Low complexity" evidence="5">
    <location>
        <begin position="103"/>
        <end position="139"/>
    </location>
</feature>
<dbReference type="SMART" id="SM00355">
    <property type="entry name" value="ZnF_C2H2"/>
    <property type="match status" value="2"/>
</dbReference>
<evidence type="ECO:0000256" key="3">
    <source>
        <dbReference type="ARBA" id="ARBA00022833"/>
    </source>
</evidence>
<dbReference type="GO" id="GO:0008270">
    <property type="term" value="F:zinc ion binding"/>
    <property type="evidence" value="ECO:0007669"/>
    <property type="project" value="UniProtKB-KW"/>
</dbReference>
<feature type="domain" description="C2H2-type" evidence="6">
    <location>
        <begin position="177"/>
        <end position="206"/>
    </location>
</feature>
<protein>
    <submittedName>
        <fullName evidence="7">Similar to Saccharomyces cerevisiae YDR043C NRG1 Transcriptional repressor that recruits the Cyc8p-Tup1p complex to promoters</fullName>
    </submittedName>
</protein>
<feature type="region of interest" description="Disordered" evidence="5">
    <location>
        <begin position="79"/>
        <end position="148"/>
    </location>
</feature>
<dbReference type="GO" id="GO:0000978">
    <property type="term" value="F:RNA polymerase II cis-regulatory region sequence-specific DNA binding"/>
    <property type="evidence" value="ECO:0007669"/>
    <property type="project" value="TreeGrafter"/>
</dbReference>
<feature type="region of interest" description="Disordered" evidence="5">
    <location>
        <begin position="230"/>
        <end position="250"/>
    </location>
</feature>
<dbReference type="InterPro" id="IPR013087">
    <property type="entry name" value="Znf_C2H2_type"/>
</dbReference>
<evidence type="ECO:0000256" key="5">
    <source>
        <dbReference type="SAM" id="MobiDB-lite"/>
    </source>
</evidence>
<evidence type="ECO:0000256" key="1">
    <source>
        <dbReference type="ARBA" id="ARBA00022723"/>
    </source>
</evidence>
<evidence type="ECO:0000256" key="4">
    <source>
        <dbReference type="PROSITE-ProRule" id="PRU00042"/>
    </source>
</evidence>
<sequence length="250" mass="27321">MTYNNTVHLPPILSKPSYVFPDKPLPPINNHIQSYSVSLYNNNDLRILSKFNFIDTLSSPSPAQNLDQQHLPYQQYQLRQQSPHPQQQYQPYPQAYVHPSPSPSSLSPSPSTASLSGTHSSTASSSSPSSATTSAATTAPKRKKKTSKTYTCHCNRSFTTSGHLARHMRIHTGEKNYTCPYAGCFARFSRQDNCMQHYRTHLGSNTRPRTKGAAKQKKVTTAGLSALASPTASVATTSAQASVSPIAVQP</sequence>
<dbReference type="AlphaFoldDB" id="A0A0J9XI68"/>
<feature type="compositionally biased region" description="Low complexity" evidence="5">
    <location>
        <begin position="79"/>
        <end position="96"/>
    </location>
</feature>
<dbReference type="Proteomes" id="UP000242525">
    <property type="component" value="Unassembled WGS sequence"/>
</dbReference>
<dbReference type="PROSITE" id="PS00028">
    <property type="entry name" value="ZINC_FINGER_C2H2_1"/>
    <property type="match status" value="1"/>
</dbReference>
<dbReference type="GO" id="GO:0000981">
    <property type="term" value="F:DNA-binding transcription factor activity, RNA polymerase II-specific"/>
    <property type="evidence" value="ECO:0007669"/>
    <property type="project" value="TreeGrafter"/>
</dbReference>
<gene>
    <name evidence="7" type="ORF">BN980_GECA18s00681g</name>
</gene>
<dbReference type="SUPFAM" id="SSF57667">
    <property type="entry name" value="beta-beta-alpha zinc fingers"/>
    <property type="match status" value="1"/>
</dbReference>
<dbReference type="PROSITE" id="PS50157">
    <property type="entry name" value="ZINC_FINGER_C2H2_2"/>
    <property type="match status" value="2"/>
</dbReference>
<evidence type="ECO:0000256" key="2">
    <source>
        <dbReference type="ARBA" id="ARBA00022771"/>
    </source>
</evidence>
<name>A0A0J9XI68_GEOCN</name>
<dbReference type="Gene3D" id="3.30.160.60">
    <property type="entry name" value="Classic Zinc Finger"/>
    <property type="match status" value="2"/>
</dbReference>
<proteinExistence type="predicted"/>